<dbReference type="STRING" id="1123269.NX02_27595"/>
<evidence type="ECO:0000313" key="2">
    <source>
        <dbReference type="EMBL" id="AHE57103.1"/>
    </source>
</evidence>
<feature type="signal peptide" evidence="1">
    <location>
        <begin position="1"/>
        <end position="23"/>
    </location>
</feature>
<dbReference type="OrthoDB" id="7428944at2"/>
<gene>
    <name evidence="2" type="ORF">NX02_27595</name>
</gene>
<dbReference type="EMBL" id="CP006644">
    <property type="protein sequence ID" value="AHE57103.1"/>
    <property type="molecule type" value="Genomic_DNA"/>
</dbReference>
<evidence type="ECO:0000256" key="1">
    <source>
        <dbReference type="SAM" id="SignalP"/>
    </source>
</evidence>
<protein>
    <recommendedName>
        <fullName evidence="4">PepSY domain-containing protein</fullName>
    </recommendedName>
</protein>
<name>W0ALC8_9SPHN</name>
<keyword evidence="1" id="KW-0732">Signal</keyword>
<sequence>MTMTKTLLLPVLLGGAVSGVAFAQSVGDQYSAYAARQRGDVQLLSEIEQRVKREMRDADYLGPEYDSRSGVYRLKFMRHGSVIWVDVDGRTGAVIGRSGR</sequence>
<feature type="chain" id="PRO_5004785408" description="PepSY domain-containing protein" evidence="1">
    <location>
        <begin position="24"/>
        <end position="100"/>
    </location>
</feature>
<dbReference type="HOGENOM" id="CLU_171857_0_0_5"/>
<accession>W0ALC8</accession>
<dbReference type="AlphaFoldDB" id="W0ALC8"/>
<proteinExistence type="predicted"/>
<dbReference type="eggNOG" id="ENOG502ZPSV">
    <property type="taxonomic scope" value="Bacteria"/>
</dbReference>
<dbReference type="PATRIC" id="fig|1123269.5.peg.5416"/>
<evidence type="ECO:0000313" key="3">
    <source>
        <dbReference type="Proteomes" id="UP000018851"/>
    </source>
</evidence>
<dbReference type="KEGG" id="ssan:NX02_27595"/>
<reference evidence="2 3" key="1">
    <citation type="submission" date="2013-07" db="EMBL/GenBank/DDBJ databases">
        <title>Completed genome of Sphingomonas sanxanigenens NX02.</title>
        <authorList>
            <person name="Ma T."/>
            <person name="Huang H."/>
            <person name="Wu M."/>
            <person name="Li X."/>
            <person name="Li G."/>
        </authorList>
    </citation>
    <scope>NUCLEOTIDE SEQUENCE [LARGE SCALE GENOMIC DNA]</scope>
    <source>
        <strain evidence="2 3">NX02</strain>
    </source>
</reference>
<evidence type="ECO:0008006" key="4">
    <source>
        <dbReference type="Google" id="ProtNLM"/>
    </source>
</evidence>
<keyword evidence="3" id="KW-1185">Reference proteome</keyword>
<organism evidence="2 3">
    <name type="scientific">Sphingomonas sanxanigenens DSM 19645 = NX02</name>
    <dbReference type="NCBI Taxonomy" id="1123269"/>
    <lineage>
        <taxon>Bacteria</taxon>
        <taxon>Pseudomonadati</taxon>
        <taxon>Pseudomonadota</taxon>
        <taxon>Alphaproteobacteria</taxon>
        <taxon>Sphingomonadales</taxon>
        <taxon>Sphingomonadaceae</taxon>
        <taxon>Sphingomonas</taxon>
    </lineage>
</organism>
<dbReference type="Proteomes" id="UP000018851">
    <property type="component" value="Chromosome"/>
</dbReference>